<evidence type="ECO:0008006" key="5">
    <source>
        <dbReference type="Google" id="ProtNLM"/>
    </source>
</evidence>
<dbReference type="Proteomes" id="UP001642483">
    <property type="component" value="Unassembled WGS sequence"/>
</dbReference>
<feature type="compositionally biased region" description="Basic and acidic residues" evidence="2">
    <location>
        <begin position="178"/>
        <end position="196"/>
    </location>
</feature>
<proteinExistence type="inferred from homology"/>
<reference evidence="3 4" key="1">
    <citation type="submission" date="2024-02" db="EMBL/GenBank/DDBJ databases">
        <authorList>
            <person name="Daric V."/>
            <person name="Darras S."/>
        </authorList>
    </citation>
    <scope>NUCLEOTIDE SEQUENCE [LARGE SCALE GENOMIC DNA]</scope>
</reference>
<comment type="similarity">
    <text evidence="1">Belongs to the PRKRIP1 family.</text>
</comment>
<dbReference type="PANTHER" id="PTHR13507">
    <property type="entry name" value="PRKR-INTERACTING PROTEIN 1"/>
    <property type="match status" value="1"/>
</dbReference>
<evidence type="ECO:0000313" key="3">
    <source>
        <dbReference type="EMBL" id="CAK8678295.1"/>
    </source>
</evidence>
<name>A0ABP0FF38_CLALP</name>
<feature type="compositionally biased region" description="Basic residues" evidence="2">
    <location>
        <begin position="161"/>
        <end position="173"/>
    </location>
</feature>
<gene>
    <name evidence="3" type="ORF">CVLEPA_LOCUS8225</name>
</gene>
<protein>
    <recommendedName>
        <fullName evidence="5">PRKR-interacting protein 1</fullName>
    </recommendedName>
</protein>
<sequence length="216" mass="24908">MAKRKCKFTDEMQPSSEETLLTCEGLYERGDSIITMNNASIRNEAKVDPNAVEKKVSVPKSAADIQRWKVEKLMRNPDKPAYIPAPKKEWKPKAAPEFVRDVMGSSAGAGSGEFHVYRHIRRREYNRQAYLNKQEKKQKLDEEYQKKREENKIAAEEATAKKRAKRLRRKKKMQAIQKKGEKNNSKDQDDSGKSSENEDEQNQECSLEKVESANSQ</sequence>
<keyword evidence="4" id="KW-1185">Reference proteome</keyword>
<dbReference type="PANTHER" id="PTHR13507:SF0">
    <property type="entry name" value="PRKR-INTERACTING PROTEIN 1"/>
    <property type="match status" value="1"/>
</dbReference>
<evidence type="ECO:0000256" key="1">
    <source>
        <dbReference type="ARBA" id="ARBA00010717"/>
    </source>
</evidence>
<feature type="region of interest" description="Disordered" evidence="2">
    <location>
        <begin position="129"/>
        <end position="216"/>
    </location>
</feature>
<organism evidence="3 4">
    <name type="scientific">Clavelina lepadiformis</name>
    <name type="common">Light-bulb sea squirt</name>
    <name type="synonym">Ascidia lepadiformis</name>
    <dbReference type="NCBI Taxonomy" id="159417"/>
    <lineage>
        <taxon>Eukaryota</taxon>
        <taxon>Metazoa</taxon>
        <taxon>Chordata</taxon>
        <taxon>Tunicata</taxon>
        <taxon>Ascidiacea</taxon>
        <taxon>Aplousobranchia</taxon>
        <taxon>Clavelinidae</taxon>
        <taxon>Clavelina</taxon>
    </lineage>
</organism>
<evidence type="ECO:0000313" key="4">
    <source>
        <dbReference type="Proteomes" id="UP001642483"/>
    </source>
</evidence>
<dbReference type="EMBL" id="CAWYQH010000046">
    <property type="protein sequence ID" value="CAK8678295.1"/>
    <property type="molecule type" value="Genomic_DNA"/>
</dbReference>
<dbReference type="Pfam" id="PF06658">
    <property type="entry name" value="DUF1168"/>
    <property type="match status" value="1"/>
</dbReference>
<dbReference type="InterPro" id="IPR009548">
    <property type="entry name" value="Prkrip1"/>
</dbReference>
<accession>A0ABP0FF38</accession>
<feature type="compositionally biased region" description="Basic and acidic residues" evidence="2">
    <location>
        <begin position="206"/>
        <end position="216"/>
    </location>
</feature>
<comment type="caution">
    <text evidence="3">The sequence shown here is derived from an EMBL/GenBank/DDBJ whole genome shotgun (WGS) entry which is preliminary data.</text>
</comment>
<feature type="compositionally biased region" description="Basic and acidic residues" evidence="2">
    <location>
        <begin position="133"/>
        <end position="160"/>
    </location>
</feature>
<evidence type="ECO:0000256" key="2">
    <source>
        <dbReference type="SAM" id="MobiDB-lite"/>
    </source>
</evidence>